<sequence>MRKPTSILIMIILAMFLLPTISFAKDAEGDLKQLNMNITKAIAFVEKDDLKSGEAAFTEFRTKWFDIEDGIKEKSTDAYRDIEATMGEIQFAFLKETKDKITILNAMKKLDQQNNSFIQGDLSSFKPAVVSNNNEKPTVVSLIALLEQAIADIKNNQAQAAKDKVQQFRESWLDVEGVIVTQSSKVYTAAESDMVISYSQLSENPVDMAGAEETLTKMRDYLIPLSTKTSYTMIDAVTIILREGLEALLVIVALLGFLKKSGHQNKEKWIWSGVGFGVIVSMILGVVVQMLFSSGAFGSNNFLIAGFTGLFAAVMLVYMSYWLHSKSSLAQWSQYISNKSTKALASGSLWSLAVLAFLAVFREGTEMVLFFIGMASSISLTSLLTGIGLGILILAVISYLILKVGLKIPMRPFFLISSIFVFYLCFKFLGMGVHGLQLAGVLQATRVASMPTIEFFALYATWENVVPQAFLLVLAAVIVIWSKQKDLKLRRQMLVQQKSN</sequence>
<feature type="transmembrane region" description="Helical" evidence="7">
    <location>
        <begin position="343"/>
        <end position="362"/>
    </location>
</feature>
<evidence type="ECO:0000256" key="4">
    <source>
        <dbReference type="ARBA" id="ARBA00022989"/>
    </source>
</evidence>
<dbReference type="RefSeq" id="WP_155702577.1">
    <property type="nucleotide sequence ID" value="NZ_CP034235.1"/>
</dbReference>
<evidence type="ECO:0000256" key="8">
    <source>
        <dbReference type="SAM" id="SignalP"/>
    </source>
</evidence>
<dbReference type="KEGG" id="ppsc:EHS13_22585"/>
<evidence type="ECO:0000313" key="9">
    <source>
        <dbReference type="EMBL" id="QGQ97472.1"/>
    </source>
</evidence>
<evidence type="ECO:0000256" key="3">
    <source>
        <dbReference type="ARBA" id="ARBA00022692"/>
    </source>
</evidence>
<reference evidence="10" key="1">
    <citation type="submission" date="2018-11" db="EMBL/GenBank/DDBJ databases">
        <title>Complete genome sequence of Paenibacillus sp. ML311-T8.</title>
        <authorList>
            <person name="Nam Y.-D."/>
            <person name="Kang J."/>
            <person name="Chung W.-H."/>
            <person name="Park Y.S."/>
        </authorList>
    </citation>
    <scope>NUCLEOTIDE SEQUENCE [LARGE SCALE GENOMIC DNA]</scope>
    <source>
        <strain evidence="10">ML311-T8</strain>
    </source>
</reference>
<evidence type="ECO:0000256" key="1">
    <source>
        <dbReference type="ARBA" id="ARBA00004141"/>
    </source>
</evidence>
<evidence type="ECO:0000256" key="6">
    <source>
        <dbReference type="SAM" id="Coils"/>
    </source>
</evidence>
<dbReference type="EMBL" id="CP034235">
    <property type="protein sequence ID" value="QGQ97472.1"/>
    <property type="molecule type" value="Genomic_DNA"/>
</dbReference>
<proteinExistence type="inferred from homology"/>
<dbReference type="PANTHER" id="PTHR31632:SF2">
    <property type="entry name" value="PLASMA MEMBRANE IRON PERMEASE"/>
    <property type="match status" value="1"/>
</dbReference>
<dbReference type="GO" id="GO:0033573">
    <property type="term" value="C:high-affinity iron permease complex"/>
    <property type="evidence" value="ECO:0007669"/>
    <property type="project" value="InterPro"/>
</dbReference>
<dbReference type="PANTHER" id="PTHR31632">
    <property type="entry name" value="IRON TRANSPORTER FTH1"/>
    <property type="match status" value="1"/>
</dbReference>
<dbReference type="OrthoDB" id="8215804at2"/>
<comment type="similarity">
    <text evidence="2">Belongs to the oxidase-dependent Fe transporter (OFeT) (TC 9.A.10.1) family.</text>
</comment>
<comment type="subcellular location">
    <subcellularLocation>
        <location evidence="1">Membrane</location>
        <topology evidence="1">Multi-pass membrane protein</topology>
    </subcellularLocation>
</comment>
<keyword evidence="5 7" id="KW-0472">Membrane</keyword>
<keyword evidence="10" id="KW-1185">Reference proteome</keyword>
<evidence type="ECO:0000256" key="5">
    <source>
        <dbReference type="ARBA" id="ARBA00023136"/>
    </source>
</evidence>
<feature type="transmembrane region" description="Helical" evidence="7">
    <location>
        <begin position="456"/>
        <end position="481"/>
    </location>
</feature>
<accession>A0A6B8RP57</accession>
<gene>
    <name evidence="9" type="ORF">EHS13_22585</name>
</gene>
<protein>
    <submittedName>
        <fullName evidence="9">FTR1 family iron permease</fullName>
    </submittedName>
</protein>
<dbReference type="InterPro" id="IPR004923">
    <property type="entry name" value="FTR1/Fip1/EfeU"/>
</dbReference>
<feature type="chain" id="PRO_5025616621" evidence="8">
    <location>
        <begin position="25"/>
        <end position="500"/>
    </location>
</feature>
<keyword evidence="4 7" id="KW-1133">Transmembrane helix</keyword>
<dbReference type="Proteomes" id="UP000426246">
    <property type="component" value="Chromosome"/>
</dbReference>
<evidence type="ECO:0000256" key="7">
    <source>
        <dbReference type="SAM" id="Phobius"/>
    </source>
</evidence>
<dbReference type="AlphaFoldDB" id="A0A6B8RP57"/>
<feature type="transmembrane region" description="Helical" evidence="7">
    <location>
        <begin position="413"/>
        <end position="436"/>
    </location>
</feature>
<dbReference type="GO" id="GO:0015093">
    <property type="term" value="F:ferrous iron transmembrane transporter activity"/>
    <property type="evidence" value="ECO:0007669"/>
    <property type="project" value="TreeGrafter"/>
</dbReference>
<keyword evidence="8" id="KW-0732">Signal</keyword>
<feature type="transmembrane region" description="Helical" evidence="7">
    <location>
        <begin position="270"/>
        <end position="292"/>
    </location>
</feature>
<keyword evidence="6" id="KW-0175">Coiled coil</keyword>
<feature type="signal peptide" evidence="8">
    <location>
        <begin position="1"/>
        <end position="24"/>
    </location>
</feature>
<name>A0A6B8RP57_9BACL</name>
<organism evidence="9 10">
    <name type="scientific">Paenibacillus psychroresistens</name>
    <dbReference type="NCBI Taxonomy" id="1778678"/>
    <lineage>
        <taxon>Bacteria</taxon>
        <taxon>Bacillati</taxon>
        <taxon>Bacillota</taxon>
        <taxon>Bacilli</taxon>
        <taxon>Bacillales</taxon>
        <taxon>Paenibacillaceae</taxon>
        <taxon>Paenibacillus</taxon>
    </lineage>
</organism>
<feature type="transmembrane region" description="Helical" evidence="7">
    <location>
        <begin position="239"/>
        <end position="258"/>
    </location>
</feature>
<evidence type="ECO:0000313" key="10">
    <source>
        <dbReference type="Proteomes" id="UP000426246"/>
    </source>
</evidence>
<evidence type="ECO:0000256" key="2">
    <source>
        <dbReference type="ARBA" id="ARBA00008333"/>
    </source>
</evidence>
<feature type="transmembrane region" description="Helical" evidence="7">
    <location>
        <begin position="304"/>
        <end position="323"/>
    </location>
</feature>
<feature type="transmembrane region" description="Helical" evidence="7">
    <location>
        <begin position="368"/>
        <end position="401"/>
    </location>
</feature>
<keyword evidence="3 7" id="KW-0812">Transmembrane</keyword>
<dbReference type="Pfam" id="PF03239">
    <property type="entry name" value="FTR1"/>
    <property type="match status" value="1"/>
</dbReference>
<feature type="coiled-coil region" evidence="6">
    <location>
        <begin position="143"/>
        <end position="171"/>
    </location>
</feature>